<reference evidence="2 3" key="1">
    <citation type="submission" date="2019-08" db="EMBL/GenBank/DDBJ databases">
        <title>Sphingorhabdus soil sp. nov., isolated from arctic soil.</title>
        <authorList>
            <person name="Liu Y."/>
        </authorList>
    </citation>
    <scope>NUCLEOTIDE SEQUENCE [LARGE SCALE GENOMIC DNA]</scope>
    <source>
        <strain evidence="2 3">D-2Q-5-6</strain>
    </source>
</reference>
<accession>A0A5C6UL99</accession>
<evidence type="ECO:0000313" key="2">
    <source>
        <dbReference type="EMBL" id="TXC73992.1"/>
    </source>
</evidence>
<name>A0A5C6UL99_9SPHN</name>
<evidence type="ECO:0000313" key="3">
    <source>
        <dbReference type="Proteomes" id="UP000321129"/>
    </source>
</evidence>
<dbReference type="HAMAP" id="MF_00678">
    <property type="entry name" value="UPF0262"/>
    <property type="match status" value="1"/>
</dbReference>
<keyword evidence="3" id="KW-1185">Reference proteome</keyword>
<dbReference type="EMBL" id="VOPY01000001">
    <property type="protein sequence ID" value="TXC73992.1"/>
    <property type="molecule type" value="Genomic_DNA"/>
</dbReference>
<evidence type="ECO:0000256" key="1">
    <source>
        <dbReference type="HAMAP-Rule" id="MF_00678"/>
    </source>
</evidence>
<dbReference type="AlphaFoldDB" id="A0A5C6UL99"/>
<dbReference type="InterPro" id="IPR008321">
    <property type="entry name" value="UCP032146"/>
</dbReference>
<sequence>MSQHRLIAIDLDDASILRRNADIERERSVAMFDLLENNSFAPCRSVAQGHDGPYRLQLSVREGRLTMAISREDETPLETVILALGGFQRTIRDYFAICESYYQAIAQGGAARVETVDMARRGIHDSAAEKLRERLDGKIAIDHATARRLFTLISVLHIR</sequence>
<organism evidence="2 3">
    <name type="scientific">Flavisphingopyxis soli</name>
    <dbReference type="NCBI Taxonomy" id="2601267"/>
    <lineage>
        <taxon>Bacteria</taxon>
        <taxon>Pseudomonadati</taxon>
        <taxon>Pseudomonadota</taxon>
        <taxon>Alphaproteobacteria</taxon>
        <taxon>Sphingomonadales</taxon>
        <taxon>Sphingopyxidaceae</taxon>
        <taxon>Flavisphingopyxis</taxon>
    </lineage>
</organism>
<comment type="caution">
    <text evidence="2">The sequence shown here is derived from an EMBL/GenBank/DDBJ whole genome shotgun (WGS) entry which is preliminary data.</text>
</comment>
<dbReference type="RefSeq" id="WP_147121829.1">
    <property type="nucleotide sequence ID" value="NZ_VOPY01000001.1"/>
</dbReference>
<comment type="similarity">
    <text evidence="1">Belongs to the UPF0262 family.</text>
</comment>
<proteinExistence type="inferred from homology"/>
<dbReference type="OrthoDB" id="9798434at2"/>
<dbReference type="Proteomes" id="UP000321129">
    <property type="component" value="Unassembled WGS sequence"/>
</dbReference>
<dbReference type="Pfam" id="PF06793">
    <property type="entry name" value="UPF0262"/>
    <property type="match status" value="1"/>
</dbReference>
<protein>
    <recommendedName>
        <fullName evidence="1">UPF0262 protein FSZ31_04535</fullName>
    </recommendedName>
</protein>
<gene>
    <name evidence="2" type="ORF">FSZ31_04535</name>
</gene>
<dbReference type="NCBIfam" id="NF002769">
    <property type="entry name" value="PRK02853.1"/>
    <property type="match status" value="1"/>
</dbReference>